<accession>A0AAX6ICC7</accession>
<name>A0AAX6ICC7_IRIPA</name>
<gene>
    <name evidence="2" type="ORF">M6B38_114550</name>
</gene>
<organism evidence="2 3">
    <name type="scientific">Iris pallida</name>
    <name type="common">Sweet iris</name>
    <dbReference type="NCBI Taxonomy" id="29817"/>
    <lineage>
        <taxon>Eukaryota</taxon>
        <taxon>Viridiplantae</taxon>
        <taxon>Streptophyta</taxon>
        <taxon>Embryophyta</taxon>
        <taxon>Tracheophyta</taxon>
        <taxon>Spermatophyta</taxon>
        <taxon>Magnoliopsida</taxon>
        <taxon>Liliopsida</taxon>
        <taxon>Asparagales</taxon>
        <taxon>Iridaceae</taxon>
        <taxon>Iridoideae</taxon>
        <taxon>Irideae</taxon>
        <taxon>Iris</taxon>
    </lineage>
</organism>
<feature type="compositionally biased region" description="Low complexity" evidence="1">
    <location>
        <begin position="29"/>
        <end position="56"/>
    </location>
</feature>
<dbReference type="Proteomes" id="UP001140949">
    <property type="component" value="Unassembled WGS sequence"/>
</dbReference>
<feature type="region of interest" description="Disordered" evidence="1">
    <location>
        <begin position="257"/>
        <end position="291"/>
    </location>
</feature>
<proteinExistence type="predicted"/>
<reference evidence="2" key="1">
    <citation type="journal article" date="2023" name="GigaByte">
        <title>Genome assembly of the bearded iris, Iris pallida Lam.</title>
        <authorList>
            <person name="Bruccoleri R.E."/>
            <person name="Oakeley E.J."/>
            <person name="Faust A.M.E."/>
            <person name="Altorfer M."/>
            <person name="Dessus-Babus S."/>
            <person name="Burckhardt D."/>
            <person name="Oertli M."/>
            <person name="Naumann U."/>
            <person name="Petersen F."/>
            <person name="Wong J."/>
        </authorList>
    </citation>
    <scope>NUCLEOTIDE SEQUENCE</scope>
    <source>
        <strain evidence="2">GSM-AAB239-AS_SAM_17_03QT</strain>
    </source>
</reference>
<dbReference type="InterPro" id="IPR034604">
    <property type="entry name" value="SRRP53"/>
</dbReference>
<reference evidence="2" key="2">
    <citation type="submission" date="2023-04" db="EMBL/GenBank/DDBJ databases">
        <authorList>
            <person name="Bruccoleri R.E."/>
            <person name="Oakeley E.J."/>
            <person name="Faust A.-M."/>
            <person name="Dessus-Babus S."/>
            <person name="Altorfer M."/>
            <person name="Burckhardt D."/>
            <person name="Oertli M."/>
            <person name="Naumann U."/>
            <person name="Petersen F."/>
            <person name="Wong J."/>
        </authorList>
    </citation>
    <scope>NUCLEOTIDE SEQUENCE</scope>
    <source>
        <strain evidence="2">GSM-AAB239-AS_SAM_17_03QT</strain>
        <tissue evidence="2">Leaf</tissue>
    </source>
</reference>
<dbReference type="AlphaFoldDB" id="A0AAX6ICC7"/>
<feature type="compositionally biased region" description="Basic and acidic residues" evidence="1">
    <location>
        <begin position="94"/>
        <end position="122"/>
    </location>
</feature>
<dbReference type="GO" id="GO:0000380">
    <property type="term" value="P:alternative mRNA splicing, via spliceosome"/>
    <property type="evidence" value="ECO:0007669"/>
    <property type="project" value="InterPro"/>
</dbReference>
<feature type="region of interest" description="Disordered" evidence="1">
    <location>
        <begin position="25"/>
        <end position="159"/>
    </location>
</feature>
<feature type="compositionally biased region" description="Basic and acidic residues" evidence="1">
    <location>
        <begin position="131"/>
        <end position="156"/>
    </location>
</feature>
<evidence type="ECO:0000313" key="3">
    <source>
        <dbReference type="Proteomes" id="UP001140949"/>
    </source>
</evidence>
<keyword evidence="3" id="KW-1185">Reference proteome</keyword>
<dbReference type="PANTHER" id="PTHR31968:SF4">
    <property type="entry name" value="SERINE_ARGININE-RELATED PROTEIN 53"/>
    <property type="match status" value="1"/>
</dbReference>
<evidence type="ECO:0000256" key="1">
    <source>
        <dbReference type="SAM" id="MobiDB-lite"/>
    </source>
</evidence>
<protein>
    <submittedName>
        <fullName evidence="2">Uncharacterized protein</fullName>
    </submittedName>
</protein>
<dbReference type="GO" id="GO:0005634">
    <property type="term" value="C:nucleus"/>
    <property type="evidence" value="ECO:0007669"/>
    <property type="project" value="TreeGrafter"/>
</dbReference>
<comment type="caution">
    <text evidence="2">The sequence shown here is derived from an EMBL/GenBank/DDBJ whole genome shotgun (WGS) entry which is preliminary data.</text>
</comment>
<dbReference type="EMBL" id="JANAVB010002600">
    <property type="protein sequence ID" value="KAJ6850728.1"/>
    <property type="molecule type" value="Genomic_DNA"/>
</dbReference>
<dbReference type="PANTHER" id="PTHR31968">
    <property type="entry name" value="SERINE/ARGININE-RELATED PROTEIN 53"/>
    <property type="match status" value="1"/>
</dbReference>
<feature type="compositionally biased region" description="Basic and acidic residues" evidence="1">
    <location>
        <begin position="59"/>
        <end position="78"/>
    </location>
</feature>
<dbReference type="GO" id="GO:0005737">
    <property type="term" value="C:cytoplasm"/>
    <property type="evidence" value="ECO:0007669"/>
    <property type="project" value="TreeGrafter"/>
</dbReference>
<evidence type="ECO:0000313" key="2">
    <source>
        <dbReference type="EMBL" id="KAJ6850728.1"/>
    </source>
</evidence>
<sequence length="333" mass="37838">MEEEKAAAYYEELCRKGEGAAKFKQGLGFSSSSSDPQKKSSFSSSSSLFSSFVRASSPKKLEEEERKRNHSQVLDKIRSQLNSSSAHDHHPRRRSDDDGGYRRGRGRDDRDRERSRSRDRDRERRRRSRSRSRDRDGDRKRRDRDGSSRRKDERGVDYSQIIDGYSKMAPAERVKAKMKFQLSQTAAKDTTMGMSTGWERFNFNKDAPLDEEEDDQVEVAADDSLIKGIGKSFRFSAVEAKREEELQAAHDQAMFGGASAASPVLPLEPIRTAEEDEKDDDKKVDSGDNHLSSSLMSALHATRFLARQSSKVSEWIIKKGPSDLRKLAQISLF</sequence>